<dbReference type="EMBL" id="JXJN01003609">
    <property type="status" value="NOT_ANNOTATED_CDS"/>
    <property type="molecule type" value="Genomic_DNA"/>
</dbReference>
<reference evidence="3" key="1">
    <citation type="submission" date="2015-01" db="EMBL/GenBank/DDBJ databases">
        <authorList>
            <person name="Aksoy S."/>
            <person name="Warren W."/>
            <person name="Wilson R.K."/>
        </authorList>
    </citation>
    <scope>NUCLEOTIDE SEQUENCE [LARGE SCALE GENOMIC DNA]</scope>
    <source>
        <strain evidence="3">IAEA</strain>
    </source>
</reference>
<dbReference type="EnsemblMetazoa" id="GPPI009044-RA">
    <property type="protein sequence ID" value="GPPI009044-PA"/>
    <property type="gene ID" value="GPPI009044"/>
</dbReference>
<keyword evidence="1" id="KW-1133">Transmembrane helix</keyword>
<feature type="transmembrane region" description="Helical" evidence="1">
    <location>
        <begin position="36"/>
        <end position="56"/>
    </location>
</feature>
<keyword evidence="3" id="KW-1185">Reference proteome</keyword>
<dbReference type="AlphaFoldDB" id="A0A1B0AUE2"/>
<evidence type="ECO:0000313" key="2">
    <source>
        <dbReference type="EnsemblMetazoa" id="GPPI009044-PA"/>
    </source>
</evidence>
<proteinExistence type="predicted"/>
<sequence length="89" mass="9649">MALNENLFMQSSGVSALGAKAPLTPEFCIANCLACIWLIVGVVRPVGVLSTLFIIIPTSQLDLQKGHLNIICRKSSIKFVYLYALITVP</sequence>
<name>A0A1B0AUE2_9MUSC</name>
<evidence type="ECO:0000313" key="3">
    <source>
        <dbReference type="Proteomes" id="UP000092460"/>
    </source>
</evidence>
<dbReference type="Proteomes" id="UP000092460">
    <property type="component" value="Unassembled WGS sequence"/>
</dbReference>
<organism evidence="2 3">
    <name type="scientific">Glossina palpalis gambiensis</name>
    <dbReference type="NCBI Taxonomy" id="67801"/>
    <lineage>
        <taxon>Eukaryota</taxon>
        <taxon>Metazoa</taxon>
        <taxon>Ecdysozoa</taxon>
        <taxon>Arthropoda</taxon>
        <taxon>Hexapoda</taxon>
        <taxon>Insecta</taxon>
        <taxon>Pterygota</taxon>
        <taxon>Neoptera</taxon>
        <taxon>Endopterygota</taxon>
        <taxon>Diptera</taxon>
        <taxon>Brachycera</taxon>
        <taxon>Muscomorpha</taxon>
        <taxon>Hippoboscoidea</taxon>
        <taxon>Glossinidae</taxon>
        <taxon>Glossina</taxon>
    </lineage>
</organism>
<reference evidence="2" key="2">
    <citation type="submission" date="2020-05" db="UniProtKB">
        <authorList>
            <consortium name="EnsemblMetazoa"/>
        </authorList>
    </citation>
    <scope>IDENTIFICATION</scope>
    <source>
        <strain evidence="2">IAEA</strain>
    </source>
</reference>
<accession>A0A1B0AUE2</accession>
<protein>
    <submittedName>
        <fullName evidence="2">Uncharacterized protein</fullName>
    </submittedName>
</protein>
<keyword evidence="1" id="KW-0812">Transmembrane</keyword>
<evidence type="ECO:0000256" key="1">
    <source>
        <dbReference type="SAM" id="Phobius"/>
    </source>
</evidence>
<keyword evidence="1" id="KW-0472">Membrane</keyword>
<dbReference type="VEuPathDB" id="VectorBase:GPPI009044"/>